<dbReference type="GO" id="GO:0004090">
    <property type="term" value="F:carbonyl reductase (NADPH) activity"/>
    <property type="evidence" value="ECO:0007669"/>
    <property type="project" value="TreeGrafter"/>
</dbReference>
<dbReference type="PANTHER" id="PTHR44252:SF3">
    <property type="entry name" value="D-ERYTHRULOSE REDUCTASE-RELATED"/>
    <property type="match status" value="1"/>
</dbReference>
<evidence type="ECO:0000256" key="3">
    <source>
        <dbReference type="ARBA" id="ARBA00022857"/>
    </source>
</evidence>
<dbReference type="GO" id="GO:0005997">
    <property type="term" value="P:xylulose metabolic process"/>
    <property type="evidence" value="ECO:0007669"/>
    <property type="project" value="TreeGrafter"/>
</dbReference>
<dbReference type="RefSeq" id="WP_310798882.1">
    <property type="nucleotide sequence ID" value="NZ_CP123872.1"/>
</dbReference>
<dbReference type="Gene3D" id="3.40.50.720">
    <property type="entry name" value="NAD(P)-binding Rossmann-like Domain"/>
    <property type="match status" value="1"/>
</dbReference>
<dbReference type="InterPro" id="IPR002347">
    <property type="entry name" value="SDR_fam"/>
</dbReference>
<accession>A0AA52EH34</accession>
<keyword evidence="4" id="KW-0560">Oxidoreductase</keyword>
<dbReference type="InterPro" id="IPR020904">
    <property type="entry name" value="Sc_DH/Rdtase_CS"/>
</dbReference>
<keyword evidence="5" id="KW-1185">Reference proteome</keyword>
<reference evidence="4" key="1">
    <citation type="submission" date="2023-04" db="EMBL/GenBank/DDBJ databases">
        <title>Complete genome sequence of Temperatibacter marinus.</title>
        <authorList>
            <person name="Rong J.-C."/>
            <person name="Yi M.-L."/>
            <person name="Zhao Q."/>
        </authorList>
    </citation>
    <scope>NUCLEOTIDE SEQUENCE</scope>
    <source>
        <strain evidence="4">NBRC 110045</strain>
    </source>
</reference>
<dbReference type="PANTHER" id="PTHR44252">
    <property type="entry name" value="D-ERYTHRULOSE REDUCTASE"/>
    <property type="match status" value="1"/>
</dbReference>
<protein>
    <submittedName>
        <fullName evidence="4">SDR family oxidoreductase</fullName>
        <ecNumber evidence="4">1.-.-.-</ecNumber>
    </submittedName>
</protein>
<keyword evidence="3" id="KW-0521">NADP</keyword>
<dbReference type="InterPro" id="IPR051737">
    <property type="entry name" value="L-xylulose/Carbonyl_redctase"/>
</dbReference>
<dbReference type="Proteomes" id="UP001268683">
    <property type="component" value="Chromosome"/>
</dbReference>
<evidence type="ECO:0000256" key="1">
    <source>
        <dbReference type="ARBA" id="ARBA00006484"/>
    </source>
</evidence>
<comment type="similarity">
    <text evidence="1">Belongs to the short-chain dehydrogenases/reductases (SDR) family.</text>
</comment>
<evidence type="ECO:0000256" key="2">
    <source>
        <dbReference type="ARBA" id="ARBA00011881"/>
    </source>
</evidence>
<dbReference type="PRINTS" id="PR00080">
    <property type="entry name" value="SDRFAMILY"/>
</dbReference>
<dbReference type="EC" id="1.-.-.-" evidence="4"/>
<dbReference type="CDD" id="cd05233">
    <property type="entry name" value="SDR_c"/>
    <property type="match status" value="1"/>
</dbReference>
<dbReference type="PROSITE" id="PS00061">
    <property type="entry name" value="ADH_SHORT"/>
    <property type="match status" value="1"/>
</dbReference>
<dbReference type="GO" id="GO:0006006">
    <property type="term" value="P:glucose metabolic process"/>
    <property type="evidence" value="ECO:0007669"/>
    <property type="project" value="TreeGrafter"/>
</dbReference>
<name>A0AA52EH34_9PROT</name>
<dbReference type="SUPFAM" id="SSF51735">
    <property type="entry name" value="NAD(P)-binding Rossmann-fold domains"/>
    <property type="match status" value="1"/>
</dbReference>
<dbReference type="InterPro" id="IPR036291">
    <property type="entry name" value="NAD(P)-bd_dom_sf"/>
</dbReference>
<dbReference type="PRINTS" id="PR00081">
    <property type="entry name" value="GDHRDH"/>
</dbReference>
<dbReference type="EMBL" id="CP123872">
    <property type="protein sequence ID" value="WND03033.1"/>
    <property type="molecule type" value="Genomic_DNA"/>
</dbReference>
<sequence>MQTLKDKVAVVTGAGKGIGKACVLKLAAEGAHVIAVARTESDLQAVMAESSGSVEAWAMDVTSQAFLSKIEGLECIDILVNNAGTNRPEAFTDVSEENLDFVMNLNVKWAFLVSQAVVNVMKKAGKGGSIIHMSSQMGHVGSPNRSVYCMTKHAIEGLSKAMAVELGPENIRVNTIAPTFIETPMTKPMLENPEFMEFVNRMIPLGRIGKVDDIAAAVSYLASGSASMVTGTSLKVDGGWTAH</sequence>
<organism evidence="4 5">
    <name type="scientific">Temperatibacter marinus</name>
    <dbReference type="NCBI Taxonomy" id="1456591"/>
    <lineage>
        <taxon>Bacteria</taxon>
        <taxon>Pseudomonadati</taxon>
        <taxon>Pseudomonadota</taxon>
        <taxon>Alphaproteobacteria</taxon>
        <taxon>Kordiimonadales</taxon>
        <taxon>Temperatibacteraceae</taxon>
        <taxon>Temperatibacter</taxon>
    </lineage>
</organism>
<dbReference type="AlphaFoldDB" id="A0AA52EH34"/>
<dbReference type="FunFam" id="3.40.50.720:FF:000084">
    <property type="entry name" value="Short-chain dehydrogenase reductase"/>
    <property type="match status" value="1"/>
</dbReference>
<comment type="subunit">
    <text evidence="2">Homotetramer.</text>
</comment>
<evidence type="ECO:0000313" key="4">
    <source>
        <dbReference type="EMBL" id="WND03033.1"/>
    </source>
</evidence>
<dbReference type="KEGG" id="tmk:QGN29_01470"/>
<dbReference type="GO" id="GO:0050038">
    <property type="term" value="F:L-xylulose reductase (NADPH) activity"/>
    <property type="evidence" value="ECO:0007669"/>
    <property type="project" value="TreeGrafter"/>
</dbReference>
<gene>
    <name evidence="4" type="ORF">QGN29_01470</name>
</gene>
<proteinExistence type="inferred from homology"/>
<dbReference type="Pfam" id="PF13561">
    <property type="entry name" value="adh_short_C2"/>
    <property type="match status" value="1"/>
</dbReference>
<evidence type="ECO:0000313" key="5">
    <source>
        <dbReference type="Proteomes" id="UP001268683"/>
    </source>
</evidence>